<organism evidence="2">
    <name type="scientific">Arundo donax</name>
    <name type="common">Giant reed</name>
    <name type="synonym">Donax arundinaceus</name>
    <dbReference type="NCBI Taxonomy" id="35708"/>
    <lineage>
        <taxon>Eukaryota</taxon>
        <taxon>Viridiplantae</taxon>
        <taxon>Streptophyta</taxon>
        <taxon>Embryophyta</taxon>
        <taxon>Tracheophyta</taxon>
        <taxon>Spermatophyta</taxon>
        <taxon>Magnoliopsida</taxon>
        <taxon>Liliopsida</taxon>
        <taxon>Poales</taxon>
        <taxon>Poaceae</taxon>
        <taxon>PACMAD clade</taxon>
        <taxon>Arundinoideae</taxon>
        <taxon>Arundineae</taxon>
        <taxon>Arundo</taxon>
    </lineage>
</organism>
<feature type="compositionally biased region" description="Basic residues" evidence="1">
    <location>
        <begin position="70"/>
        <end position="80"/>
    </location>
</feature>
<sequence>MARGMQIPDSTTASATRALHLAPSAGARHTTTPASHRSPLRRPPPGPTCRRPSRRAARPSRPPRTSASRCSRRSVSRRPR</sequence>
<protein>
    <submittedName>
        <fullName evidence="2">Uncharacterized protein</fullName>
    </submittedName>
</protein>
<name>A0A0A9DK16_ARUDO</name>
<dbReference type="EMBL" id="GBRH01211885">
    <property type="protein sequence ID" value="JAD86010.1"/>
    <property type="molecule type" value="Transcribed_RNA"/>
</dbReference>
<evidence type="ECO:0000256" key="1">
    <source>
        <dbReference type="SAM" id="MobiDB-lite"/>
    </source>
</evidence>
<reference evidence="2" key="2">
    <citation type="journal article" date="2015" name="Data Brief">
        <title>Shoot transcriptome of the giant reed, Arundo donax.</title>
        <authorList>
            <person name="Barrero R.A."/>
            <person name="Guerrero F.D."/>
            <person name="Moolhuijzen P."/>
            <person name="Goolsby J.A."/>
            <person name="Tidwell J."/>
            <person name="Bellgard S.E."/>
            <person name="Bellgard M.I."/>
        </authorList>
    </citation>
    <scope>NUCLEOTIDE SEQUENCE</scope>
    <source>
        <tissue evidence="2">Shoot tissue taken approximately 20 cm above the soil surface</tissue>
    </source>
</reference>
<dbReference type="AlphaFoldDB" id="A0A0A9DK16"/>
<evidence type="ECO:0000313" key="2">
    <source>
        <dbReference type="EMBL" id="JAD86010.1"/>
    </source>
</evidence>
<feature type="region of interest" description="Disordered" evidence="1">
    <location>
        <begin position="1"/>
        <end position="80"/>
    </location>
</feature>
<proteinExistence type="predicted"/>
<accession>A0A0A9DK16</accession>
<reference evidence="2" key="1">
    <citation type="submission" date="2014-09" db="EMBL/GenBank/DDBJ databases">
        <authorList>
            <person name="Magalhaes I.L.F."/>
            <person name="Oliveira U."/>
            <person name="Santos F.R."/>
            <person name="Vidigal T.H.D.A."/>
            <person name="Brescovit A.D."/>
            <person name="Santos A.J."/>
        </authorList>
    </citation>
    <scope>NUCLEOTIDE SEQUENCE</scope>
    <source>
        <tissue evidence="2">Shoot tissue taken approximately 20 cm above the soil surface</tissue>
    </source>
</reference>